<dbReference type="InterPro" id="IPR054131">
    <property type="entry name" value="Toxin_cobra-type"/>
</dbReference>
<feature type="chain" id="PRO_5032839402" evidence="4">
    <location>
        <begin position="22"/>
        <end position="90"/>
    </location>
</feature>
<proteinExistence type="evidence at transcript level"/>
<accession>A0A898INK0</accession>
<organism evidence="5">
    <name type="scientific">Calliophis bivirgatus</name>
    <name type="common">Blue Malaysian coral snake</name>
    <name type="synonym">Maticora bivirgata</name>
    <dbReference type="NCBI Taxonomy" id="8633"/>
    <lineage>
        <taxon>Eukaryota</taxon>
        <taxon>Metazoa</taxon>
        <taxon>Chordata</taxon>
        <taxon>Craniata</taxon>
        <taxon>Vertebrata</taxon>
        <taxon>Euteleostomi</taxon>
        <taxon>Lepidosauria</taxon>
        <taxon>Squamata</taxon>
        <taxon>Bifurcata</taxon>
        <taxon>Unidentata</taxon>
        <taxon>Episquamata</taxon>
        <taxon>Toxicofera</taxon>
        <taxon>Serpentes</taxon>
        <taxon>Colubroidea</taxon>
        <taxon>Elapidae</taxon>
        <taxon>Elapinae</taxon>
        <taxon>Calliophis</taxon>
    </lineage>
</organism>
<keyword evidence="3" id="KW-1015">Disulfide bond</keyword>
<dbReference type="CDD" id="cd00206">
    <property type="entry name" value="TFP_snake_toxin"/>
    <property type="match status" value="1"/>
</dbReference>
<dbReference type="InterPro" id="IPR018354">
    <property type="entry name" value="Snake_toxin_con_site"/>
</dbReference>
<sequence length="90" mass="9665">MKTLLLTFVVVTFLCLDLGYTRKCCSYQSSTRKTTKICPDGEDVCYGKTSVGPSGPVGRTVLELGCAATCPSRTLGVNIRCCKKDKCNCG</sequence>
<evidence type="ECO:0000256" key="4">
    <source>
        <dbReference type="SAM" id="SignalP"/>
    </source>
</evidence>
<dbReference type="PROSITE" id="PS00272">
    <property type="entry name" value="SNAKE_TOXIN"/>
    <property type="match status" value="1"/>
</dbReference>
<dbReference type="AlphaFoldDB" id="A0A898INK0"/>
<dbReference type="GO" id="GO:0005576">
    <property type="term" value="C:extracellular region"/>
    <property type="evidence" value="ECO:0007669"/>
    <property type="project" value="UniProtKB-SubCell"/>
</dbReference>
<evidence type="ECO:0000256" key="2">
    <source>
        <dbReference type="ARBA" id="ARBA00022525"/>
    </source>
</evidence>
<dbReference type="InterPro" id="IPR003571">
    <property type="entry name" value="Snake_3FTx"/>
</dbReference>
<reference evidence="5" key="1">
    <citation type="journal article" name="Toxins">
        <title>Electric Blue: Molecular Evolution of Three-Finger Toxins in the Long-Glanded Coral Snake Species Calliophis bivirgatus.</title>
        <authorList>
            <person name="Dashevsky D."/>
            <person name="Rokyta D."/>
            <person name="Frank N."/>
            <person name="Nouwens A."/>
            <person name="Fry B.G."/>
        </authorList>
    </citation>
    <scope>NUCLEOTIDE SEQUENCE</scope>
    <source>
        <tissue evidence="5">Venom gland</tissue>
    </source>
</reference>
<protein>
    <submittedName>
        <fullName evidence="5">Three-finger toxin</fullName>
    </submittedName>
</protein>
<dbReference type="GO" id="GO:0090729">
    <property type="term" value="F:toxin activity"/>
    <property type="evidence" value="ECO:0007669"/>
    <property type="project" value="InterPro"/>
</dbReference>
<evidence type="ECO:0000256" key="3">
    <source>
        <dbReference type="ARBA" id="ARBA00023157"/>
    </source>
</evidence>
<comment type="subcellular location">
    <subcellularLocation>
        <location evidence="1">Secreted</location>
    </subcellularLocation>
</comment>
<evidence type="ECO:0000313" key="5">
    <source>
        <dbReference type="EMBL" id="QSI83926.1"/>
    </source>
</evidence>
<keyword evidence="4" id="KW-0732">Signal</keyword>
<keyword evidence="2" id="KW-0964">Secreted</keyword>
<feature type="signal peptide" evidence="4">
    <location>
        <begin position="1"/>
        <end position="21"/>
    </location>
</feature>
<name>A0A898INK0_CALBG</name>
<dbReference type="InterPro" id="IPR045860">
    <property type="entry name" value="Snake_toxin-like_sf"/>
</dbReference>
<dbReference type="SUPFAM" id="SSF57302">
    <property type="entry name" value="Snake toxin-like"/>
    <property type="match status" value="1"/>
</dbReference>
<dbReference type="Gene3D" id="2.10.60.10">
    <property type="entry name" value="CD59"/>
    <property type="match status" value="1"/>
</dbReference>
<dbReference type="EMBL" id="MW575022">
    <property type="protein sequence ID" value="QSI83926.1"/>
    <property type="molecule type" value="mRNA"/>
</dbReference>
<evidence type="ECO:0000256" key="1">
    <source>
        <dbReference type="ARBA" id="ARBA00004613"/>
    </source>
</evidence>
<dbReference type="Pfam" id="PF21947">
    <property type="entry name" value="Toxin_cobra-type"/>
    <property type="match status" value="1"/>
</dbReference>